<accession>A0A975B632</accession>
<evidence type="ECO:0000313" key="3">
    <source>
        <dbReference type="Proteomes" id="UP000663720"/>
    </source>
</evidence>
<gene>
    <name evidence="2" type="ORF">dnl_17790</name>
</gene>
<dbReference type="Pfam" id="PF09924">
    <property type="entry name" value="LPG_synthase_C"/>
    <property type="match status" value="1"/>
</dbReference>
<evidence type="ECO:0000313" key="2">
    <source>
        <dbReference type="EMBL" id="QTA79508.1"/>
    </source>
</evidence>
<dbReference type="PIRSF" id="PIRSF018688">
    <property type="entry name" value="UCP018688"/>
    <property type="match status" value="1"/>
</dbReference>
<evidence type="ECO:0000259" key="1">
    <source>
        <dbReference type="Pfam" id="PF09924"/>
    </source>
</evidence>
<feature type="domain" description="Phosphatidylglycerol lysyltransferase C-terminal" evidence="1">
    <location>
        <begin position="27"/>
        <end position="289"/>
    </location>
</feature>
<name>A0A975B632_9BACT</name>
<dbReference type="AlphaFoldDB" id="A0A975B632"/>
<dbReference type="PANTHER" id="PTHR41373">
    <property type="entry name" value="DUF2156 DOMAIN-CONTAINING PROTEIN"/>
    <property type="match status" value="1"/>
</dbReference>
<dbReference type="InterPro" id="IPR016732">
    <property type="entry name" value="UCP018688"/>
</dbReference>
<dbReference type="Proteomes" id="UP000663720">
    <property type="component" value="Chromosome"/>
</dbReference>
<dbReference type="InterPro" id="IPR016181">
    <property type="entry name" value="Acyl_CoA_acyltransferase"/>
</dbReference>
<dbReference type="PANTHER" id="PTHR41373:SF1">
    <property type="entry name" value="PHOSPHATIDYLGLYCEROL LYSYLTRANSFERASE C-TERMINAL DOMAIN-CONTAINING PROTEIN"/>
    <property type="match status" value="1"/>
</dbReference>
<organism evidence="2 3">
    <name type="scientific">Desulfonema limicola</name>
    <dbReference type="NCBI Taxonomy" id="45656"/>
    <lineage>
        <taxon>Bacteria</taxon>
        <taxon>Pseudomonadati</taxon>
        <taxon>Thermodesulfobacteriota</taxon>
        <taxon>Desulfobacteria</taxon>
        <taxon>Desulfobacterales</taxon>
        <taxon>Desulfococcaceae</taxon>
        <taxon>Desulfonema</taxon>
    </lineage>
</organism>
<proteinExistence type="predicted"/>
<dbReference type="SUPFAM" id="SSF55729">
    <property type="entry name" value="Acyl-CoA N-acyltransferases (Nat)"/>
    <property type="match status" value="2"/>
</dbReference>
<dbReference type="KEGG" id="dli:dnl_17790"/>
<dbReference type="EMBL" id="CP061799">
    <property type="protein sequence ID" value="QTA79508.1"/>
    <property type="molecule type" value="Genomic_DNA"/>
</dbReference>
<protein>
    <submittedName>
        <fullName evidence="2">DUF2156</fullName>
    </submittedName>
</protein>
<sequence length="292" mass="34863">MFLNFEPVSLYKQHDYLRLLMKTPWKASDYSFINLLGWGREYGLEWAWENNMVWIRQTVPETIYWAPIGDWENTDWNQVLESFCPENNHFTRIPGALMQIWKKIFQDRIQVKPVKAHWDYIYLANELIELKGNRFHKKKNLLKQFKRKYNYSYKPLNSGLIQSVLEMQEDWCLCRDCESAETLAAENRAVSRVLNEWQKLENLLGGAVFVDNIMAAFTIAEEMPDDMVLIHFEKGMTDYKGIYQAVNQMFLEAENRFKYVNREQDLGEEGLRKAKRSYNPVDFIEKYQAEFL</sequence>
<dbReference type="RefSeq" id="WP_207691255.1">
    <property type="nucleotide sequence ID" value="NZ_CP061799.1"/>
</dbReference>
<keyword evidence="3" id="KW-1185">Reference proteome</keyword>
<dbReference type="InterPro" id="IPR024320">
    <property type="entry name" value="LPG_synthase_C"/>
</dbReference>
<reference evidence="2" key="1">
    <citation type="journal article" date="2021" name="Microb. Physiol.">
        <title>Proteogenomic Insights into the Physiology of Marine, Sulfate-Reducing, Filamentous Desulfonema limicola and Desulfonema magnum.</title>
        <authorList>
            <person name="Schnaars V."/>
            <person name="Wohlbrand L."/>
            <person name="Scheve S."/>
            <person name="Hinrichs C."/>
            <person name="Reinhardt R."/>
            <person name="Rabus R."/>
        </authorList>
    </citation>
    <scope>NUCLEOTIDE SEQUENCE</scope>
    <source>
        <strain evidence="2">5ac10</strain>
    </source>
</reference>
<dbReference type="Gene3D" id="3.40.630.30">
    <property type="match status" value="1"/>
</dbReference>